<evidence type="ECO:0000259" key="8">
    <source>
        <dbReference type="Pfam" id="PF01618"/>
    </source>
</evidence>
<dbReference type="OrthoDB" id="375937at2157"/>
<keyword evidence="6" id="KW-0813">Transport</keyword>
<evidence type="ECO:0000256" key="6">
    <source>
        <dbReference type="RuleBase" id="RU004057"/>
    </source>
</evidence>
<keyword evidence="6" id="KW-0653">Protein transport</keyword>
<sequence length="248" mass="26958">MTLAIGNTLIFADEAIYQGANNGLFAIFSNTNGTGFPFLDSSLTAITQALQIPVIILLLIFLVFAVVTLGKLLSEYLSRKKVPIKLIKEMIYSIYDAQSAEEIKNIVNSSDIQSSQKTILCELADSEHLGKKSRETLARRLIDNEEDKITQNLQKTDIVTRIGPTLGLMGTLIPMGPGLAALGTGDVTTLASAITIAFNTTVIGIGAGAAAYFASKIRRRWFGEYLANLDALMDAILDNINKRDDRLE</sequence>
<dbReference type="InterPro" id="IPR002898">
    <property type="entry name" value="MotA_ExbB_proton_chnl"/>
</dbReference>
<name>D3E0S7_METRM</name>
<dbReference type="EMBL" id="CP001719">
    <property type="protein sequence ID" value="ADC47901.1"/>
    <property type="molecule type" value="Genomic_DNA"/>
</dbReference>
<evidence type="ECO:0000256" key="5">
    <source>
        <dbReference type="ARBA" id="ARBA00023136"/>
    </source>
</evidence>
<dbReference type="eggNOG" id="arCOG03209">
    <property type="taxonomic scope" value="Archaea"/>
</dbReference>
<evidence type="ECO:0000256" key="2">
    <source>
        <dbReference type="ARBA" id="ARBA00022475"/>
    </source>
</evidence>
<dbReference type="KEGG" id="mru:mru_2051"/>
<feature type="domain" description="MotA/TolQ/ExbB proton channel" evidence="8">
    <location>
        <begin position="136"/>
        <end position="220"/>
    </location>
</feature>
<comment type="similarity">
    <text evidence="6">Belongs to the exbB/tolQ family.</text>
</comment>
<evidence type="ECO:0000313" key="10">
    <source>
        <dbReference type="Proteomes" id="UP000008680"/>
    </source>
</evidence>
<dbReference type="GO" id="GO:0005886">
    <property type="term" value="C:plasma membrane"/>
    <property type="evidence" value="ECO:0007669"/>
    <property type="project" value="UniProtKB-SubCell"/>
</dbReference>
<dbReference type="HOGENOM" id="CLU_088835_0_0_2"/>
<feature type="transmembrane region" description="Helical" evidence="7">
    <location>
        <begin position="190"/>
        <end position="214"/>
    </location>
</feature>
<dbReference type="PANTHER" id="PTHR30625">
    <property type="entry name" value="PROTEIN TOLQ"/>
    <property type="match status" value="1"/>
</dbReference>
<dbReference type="RefSeq" id="WP_012956849.1">
    <property type="nucleotide sequence ID" value="NC_013790.1"/>
</dbReference>
<evidence type="ECO:0000313" key="9">
    <source>
        <dbReference type="EMBL" id="ADC47901.1"/>
    </source>
</evidence>
<evidence type="ECO:0000256" key="7">
    <source>
        <dbReference type="SAM" id="Phobius"/>
    </source>
</evidence>
<keyword evidence="10" id="KW-1185">Reference proteome</keyword>
<dbReference type="PANTHER" id="PTHR30625:SF3">
    <property type="entry name" value="TOL-PAL SYSTEM PROTEIN TOLQ"/>
    <property type="match status" value="1"/>
</dbReference>
<evidence type="ECO:0000256" key="1">
    <source>
        <dbReference type="ARBA" id="ARBA00004651"/>
    </source>
</evidence>
<dbReference type="Pfam" id="PF01618">
    <property type="entry name" value="MotA_ExbB"/>
    <property type="match status" value="1"/>
</dbReference>
<dbReference type="AlphaFoldDB" id="D3E0S7"/>
<reference evidence="9 10" key="1">
    <citation type="journal article" date="2010" name="PLoS ONE">
        <title>The genome sequence of the rumen methanogen Methanobrevibacter ruminantium reveals new possibilities for controlling ruminant methane emissions.</title>
        <authorList>
            <person name="Leahy S.C."/>
            <person name="Kelly W.J."/>
            <person name="Altermann E."/>
            <person name="Ronimus R.S."/>
            <person name="Yeoman C.J."/>
            <person name="Pacheco D.M."/>
            <person name="Li D."/>
            <person name="Kong Z."/>
            <person name="McTavish S."/>
            <person name="Sang C."/>
            <person name="Lambie S.C."/>
            <person name="Janssen P.H."/>
            <person name="Dey D."/>
            <person name="Attwood G.T."/>
        </authorList>
    </citation>
    <scope>NUCLEOTIDE SEQUENCE [LARGE SCALE GENOMIC DNA]</scope>
    <source>
        <strain evidence="10">ATCC 35063 / DSM 1093 / JCM 13430 / OCM 146 / M1</strain>
    </source>
</reference>
<organism evidence="9 10">
    <name type="scientific">Methanobrevibacter ruminantium (strain ATCC 35063 / DSM 1093 / JCM 13430 / OCM 146 / M1)</name>
    <name type="common">Methanobacterium ruminantium</name>
    <dbReference type="NCBI Taxonomy" id="634498"/>
    <lineage>
        <taxon>Archaea</taxon>
        <taxon>Methanobacteriati</taxon>
        <taxon>Methanobacteriota</taxon>
        <taxon>Methanomada group</taxon>
        <taxon>Methanobacteria</taxon>
        <taxon>Methanobacteriales</taxon>
        <taxon>Methanobacteriaceae</taxon>
        <taxon>Methanobrevibacter</taxon>
    </lineage>
</organism>
<keyword evidence="4 7" id="KW-1133">Transmembrane helix</keyword>
<keyword evidence="2" id="KW-1003">Cell membrane</keyword>
<proteinExistence type="inferred from homology"/>
<dbReference type="PATRIC" id="fig|634498.28.peg.2052"/>
<keyword evidence="5 7" id="KW-0472">Membrane</keyword>
<protein>
    <submittedName>
        <fullName evidence="9">MotA/TolQ/ExbB proton channel family protein</fullName>
    </submittedName>
</protein>
<evidence type="ECO:0000256" key="3">
    <source>
        <dbReference type="ARBA" id="ARBA00022692"/>
    </source>
</evidence>
<dbReference type="GO" id="GO:0017038">
    <property type="term" value="P:protein import"/>
    <property type="evidence" value="ECO:0007669"/>
    <property type="project" value="TreeGrafter"/>
</dbReference>
<feature type="transmembrane region" description="Helical" evidence="7">
    <location>
        <begin position="50"/>
        <end position="73"/>
    </location>
</feature>
<comment type="subcellular location">
    <subcellularLocation>
        <location evidence="1">Cell membrane</location>
        <topology evidence="1">Multi-pass membrane protein</topology>
    </subcellularLocation>
    <subcellularLocation>
        <location evidence="6">Membrane</location>
        <topology evidence="6">Multi-pass membrane protein</topology>
    </subcellularLocation>
</comment>
<dbReference type="GeneID" id="8771727"/>
<gene>
    <name evidence="9" type="ordered locus">mru_2051</name>
</gene>
<dbReference type="Proteomes" id="UP000008680">
    <property type="component" value="Chromosome"/>
</dbReference>
<dbReference type="InterPro" id="IPR050790">
    <property type="entry name" value="ExbB/TolQ_transport"/>
</dbReference>
<feature type="transmembrane region" description="Helical" evidence="7">
    <location>
        <begin position="165"/>
        <end position="184"/>
    </location>
</feature>
<dbReference type="STRING" id="634498.mru_2051"/>
<evidence type="ECO:0000256" key="4">
    <source>
        <dbReference type="ARBA" id="ARBA00022989"/>
    </source>
</evidence>
<keyword evidence="3 7" id="KW-0812">Transmembrane</keyword>
<accession>D3E0S7</accession>